<protein>
    <submittedName>
        <fullName evidence="1">Uncharacterized protein</fullName>
    </submittedName>
</protein>
<sequence length="73" mass="8014">MTQVTRGRVLKSEGWCGGEGIGDPGGDKVRVHNYNTLTSQENKQNPANNPFQHQQVESSVFIVDDDSSPLENV</sequence>
<name>A0AAE1NZM7_9EUCA</name>
<dbReference type="EMBL" id="JAWZYT010003544">
    <property type="protein sequence ID" value="KAK4297925.1"/>
    <property type="molecule type" value="Genomic_DNA"/>
</dbReference>
<reference evidence="1" key="1">
    <citation type="submission" date="2023-11" db="EMBL/GenBank/DDBJ databases">
        <title>Genome assemblies of two species of porcelain crab, Petrolisthes cinctipes and Petrolisthes manimaculis (Anomura: Porcellanidae).</title>
        <authorList>
            <person name="Angst P."/>
        </authorList>
    </citation>
    <scope>NUCLEOTIDE SEQUENCE</scope>
    <source>
        <strain evidence="1">PB745_02</strain>
        <tissue evidence="1">Gill</tissue>
    </source>
</reference>
<dbReference type="Proteomes" id="UP001292094">
    <property type="component" value="Unassembled WGS sequence"/>
</dbReference>
<keyword evidence="2" id="KW-1185">Reference proteome</keyword>
<proteinExistence type="predicted"/>
<organism evidence="1 2">
    <name type="scientific">Petrolisthes manimaculis</name>
    <dbReference type="NCBI Taxonomy" id="1843537"/>
    <lineage>
        <taxon>Eukaryota</taxon>
        <taxon>Metazoa</taxon>
        <taxon>Ecdysozoa</taxon>
        <taxon>Arthropoda</taxon>
        <taxon>Crustacea</taxon>
        <taxon>Multicrustacea</taxon>
        <taxon>Malacostraca</taxon>
        <taxon>Eumalacostraca</taxon>
        <taxon>Eucarida</taxon>
        <taxon>Decapoda</taxon>
        <taxon>Pleocyemata</taxon>
        <taxon>Anomura</taxon>
        <taxon>Galatheoidea</taxon>
        <taxon>Porcellanidae</taxon>
        <taxon>Petrolisthes</taxon>
    </lineage>
</organism>
<evidence type="ECO:0000313" key="1">
    <source>
        <dbReference type="EMBL" id="KAK4297925.1"/>
    </source>
</evidence>
<gene>
    <name evidence="1" type="ORF">Pmani_029683</name>
</gene>
<dbReference type="AlphaFoldDB" id="A0AAE1NZM7"/>
<comment type="caution">
    <text evidence="1">The sequence shown here is derived from an EMBL/GenBank/DDBJ whole genome shotgun (WGS) entry which is preliminary data.</text>
</comment>
<accession>A0AAE1NZM7</accession>
<evidence type="ECO:0000313" key="2">
    <source>
        <dbReference type="Proteomes" id="UP001292094"/>
    </source>
</evidence>